<name>A0A7R9LJW3_9ACAR</name>
<organism evidence="2">
    <name type="scientific">Oppiella nova</name>
    <dbReference type="NCBI Taxonomy" id="334625"/>
    <lineage>
        <taxon>Eukaryota</taxon>
        <taxon>Metazoa</taxon>
        <taxon>Ecdysozoa</taxon>
        <taxon>Arthropoda</taxon>
        <taxon>Chelicerata</taxon>
        <taxon>Arachnida</taxon>
        <taxon>Acari</taxon>
        <taxon>Acariformes</taxon>
        <taxon>Sarcoptiformes</taxon>
        <taxon>Oribatida</taxon>
        <taxon>Brachypylina</taxon>
        <taxon>Oppioidea</taxon>
        <taxon>Oppiidae</taxon>
        <taxon>Oppiella</taxon>
    </lineage>
</organism>
<sequence>MALTIAICYDRLSWYVIEDGLKNELKEESQKFVTFASNVLDICYKDSFKRTSHVLNESSKEYSFKRPLDLAAFGRFRQFFTHPSCQRWLTDKFYGNISVRELRINCFRLPTLMKLLLSAYLLFPIYFWVRLPNYEGEAVIGEEDSEDEDEEVVTGHRLSNSNQNLANHTKNLNDLDTSSASGVSTDSSDSSEDKRTTGAENSIHKKNTANKSKSNIKPEIKTFSTESIMEKLVLYHRQPPIWLLIYETWRAPITKFWNFQFFYTLYLSIFSVAVLYPRCGNLYLDLVVAIAQKSSTNNNTKDVNHYDENDSSEAHHVNEGEEEKQVENKILSSVDKYITEEEILAQSWVFFVGGILC</sequence>
<dbReference type="Proteomes" id="UP000728032">
    <property type="component" value="Unassembled WGS sequence"/>
</dbReference>
<dbReference type="PANTHER" id="PTHR13800:SF1">
    <property type="entry name" value="TRANSIENT RECEPTOR POTENTIAL CATION CHANNEL TRPM"/>
    <property type="match status" value="1"/>
</dbReference>
<dbReference type="GO" id="GO:0030001">
    <property type="term" value="P:metal ion transport"/>
    <property type="evidence" value="ECO:0007669"/>
    <property type="project" value="TreeGrafter"/>
</dbReference>
<dbReference type="AlphaFoldDB" id="A0A7R9LJW3"/>
<proteinExistence type="predicted"/>
<feature type="compositionally biased region" description="Polar residues" evidence="1">
    <location>
        <begin position="157"/>
        <end position="175"/>
    </location>
</feature>
<dbReference type="EMBL" id="CAJPVJ010001216">
    <property type="protein sequence ID" value="CAG2164305.1"/>
    <property type="molecule type" value="Genomic_DNA"/>
</dbReference>
<feature type="compositionally biased region" description="Low complexity" evidence="1">
    <location>
        <begin position="176"/>
        <end position="188"/>
    </location>
</feature>
<accession>A0A7R9LJW3</accession>
<feature type="region of interest" description="Disordered" evidence="1">
    <location>
        <begin position="141"/>
        <end position="214"/>
    </location>
</feature>
<evidence type="ECO:0000313" key="3">
    <source>
        <dbReference type="Proteomes" id="UP000728032"/>
    </source>
</evidence>
<gene>
    <name evidence="2" type="ORF">ONB1V03_LOCUS3861</name>
</gene>
<keyword evidence="3" id="KW-1185">Reference proteome</keyword>
<dbReference type="GO" id="GO:0005886">
    <property type="term" value="C:plasma membrane"/>
    <property type="evidence" value="ECO:0007669"/>
    <property type="project" value="TreeGrafter"/>
</dbReference>
<feature type="compositionally biased region" description="Basic and acidic residues" evidence="1">
    <location>
        <begin position="302"/>
        <end position="326"/>
    </location>
</feature>
<dbReference type="EMBL" id="OC916041">
    <property type="protein sequence ID" value="CAD7642932.1"/>
    <property type="molecule type" value="Genomic_DNA"/>
</dbReference>
<evidence type="ECO:0000256" key="1">
    <source>
        <dbReference type="SAM" id="MobiDB-lite"/>
    </source>
</evidence>
<protein>
    <submittedName>
        <fullName evidence="2">Uncharacterized protein</fullName>
    </submittedName>
</protein>
<reference evidence="2" key="1">
    <citation type="submission" date="2020-11" db="EMBL/GenBank/DDBJ databases">
        <authorList>
            <person name="Tran Van P."/>
        </authorList>
    </citation>
    <scope>NUCLEOTIDE SEQUENCE</scope>
</reference>
<evidence type="ECO:0000313" key="2">
    <source>
        <dbReference type="EMBL" id="CAD7642932.1"/>
    </source>
</evidence>
<dbReference type="GO" id="GO:0005261">
    <property type="term" value="F:monoatomic cation channel activity"/>
    <property type="evidence" value="ECO:0007669"/>
    <property type="project" value="TreeGrafter"/>
</dbReference>
<feature type="compositionally biased region" description="Acidic residues" evidence="1">
    <location>
        <begin position="141"/>
        <end position="152"/>
    </location>
</feature>
<dbReference type="InterPro" id="IPR050927">
    <property type="entry name" value="TRPM"/>
</dbReference>
<feature type="region of interest" description="Disordered" evidence="1">
    <location>
        <begin position="299"/>
        <end position="326"/>
    </location>
</feature>
<dbReference type="OrthoDB" id="301415at2759"/>
<dbReference type="PANTHER" id="PTHR13800">
    <property type="entry name" value="TRANSIENT RECEPTOR POTENTIAL CATION CHANNEL, SUBFAMILY M, MEMBER 6"/>
    <property type="match status" value="1"/>
</dbReference>